<gene>
    <name evidence="1" type="ORF">BACVE_001171</name>
</gene>
<sequence length="95" mass="11320">MNSFNLLNRAYLESELEKIGLLKLAEEFIERLNELVPYYEKGQRILLESEHPLKDDFKRFVSAVFFIPESEDEEEEIEEVDVEFEILRSYDSSPK</sequence>
<organism evidence="1 2">
    <name type="scientific">Bacillus velezensis</name>
    <dbReference type="NCBI Taxonomy" id="492670"/>
    <lineage>
        <taxon>Bacteria</taxon>
        <taxon>Bacillati</taxon>
        <taxon>Bacillota</taxon>
        <taxon>Bacilli</taxon>
        <taxon>Bacillales</taxon>
        <taxon>Bacillaceae</taxon>
        <taxon>Bacillus</taxon>
        <taxon>Bacillus amyloliquefaciens group</taxon>
    </lineage>
</organism>
<evidence type="ECO:0000313" key="1">
    <source>
        <dbReference type="EMBL" id="QOY26215.1"/>
    </source>
</evidence>
<dbReference type="AlphaFoldDB" id="A0A411A2Q1"/>
<reference evidence="2" key="1">
    <citation type="submission" date="2020-10" db="EMBL/GenBank/DDBJ databases">
        <title>Complete genome sequence of Bacillus velezensis NST6.</title>
        <authorList>
            <person name="Choi J."/>
        </authorList>
    </citation>
    <scope>NUCLEOTIDE SEQUENCE [LARGE SCALE GENOMIC DNA]</scope>
    <source>
        <strain evidence="2">NST6</strain>
    </source>
</reference>
<dbReference type="EMBL" id="CP063687">
    <property type="protein sequence ID" value="QOY26215.1"/>
    <property type="molecule type" value="Genomic_DNA"/>
</dbReference>
<protein>
    <submittedName>
        <fullName evidence="1">Uncharacterized protein</fullName>
    </submittedName>
</protein>
<proteinExistence type="predicted"/>
<dbReference type="Proteomes" id="UP000587477">
    <property type="component" value="Chromosome"/>
</dbReference>
<name>A0A411A2Q1_BACVE</name>
<evidence type="ECO:0000313" key="2">
    <source>
        <dbReference type="Proteomes" id="UP000587477"/>
    </source>
</evidence>
<accession>A0A411A2Q1</accession>
<dbReference type="RefSeq" id="WP_025649952.1">
    <property type="nucleotide sequence ID" value="NZ_BDDG01000011.1"/>
</dbReference>